<dbReference type="InterPro" id="IPR012341">
    <property type="entry name" value="6hp_glycosidase-like_sf"/>
</dbReference>
<dbReference type="Pfam" id="PF25788">
    <property type="entry name" value="Ig_Rha78A_N"/>
    <property type="match status" value="1"/>
</dbReference>
<evidence type="ECO:0000256" key="6">
    <source>
        <dbReference type="SAM" id="SignalP"/>
    </source>
</evidence>
<evidence type="ECO:0000256" key="2">
    <source>
        <dbReference type="ARBA" id="ARBA00012652"/>
    </source>
</evidence>
<dbReference type="InterPro" id="IPR008902">
    <property type="entry name" value="Rhamnosid_concanavalin"/>
</dbReference>
<comment type="caution">
    <text evidence="11">The sequence shown here is derived from an EMBL/GenBank/DDBJ whole genome shotgun (WGS) entry which is preliminary data.</text>
</comment>
<keyword evidence="5" id="KW-0472">Membrane</keyword>
<dbReference type="Gene3D" id="2.60.120.260">
    <property type="entry name" value="Galactose-binding domain-like"/>
    <property type="match status" value="2"/>
</dbReference>
<keyword evidence="12" id="KW-1185">Reference proteome</keyword>
<dbReference type="Pfam" id="PF05592">
    <property type="entry name" value="Bac_rhamnosid"/>
    <property type="match status" value="1"/>
</dbReference>
<keyword evidence="5" id="KW-1133">Transmembrane helix</keyword>
<evidence type="ECO:0000313" key="12">
    <source>
        <dbReference type="Proteomes" id="UP000649151"/>
    </source>
</evidence>
<dbReference type="Gene3D" id="2.60.40.10">
    <property type="entry name" value="Immunoglobulins"/>
    <property type="match status" value="1"/>
</dbReference>
<dbReference type="GO" id="GO:0016787">
    <property type="term" value="F:hydrolase activity"/>
    <property type="evidence" value="ECO:0007669"/>
    <property type="project" value="UniProtKB-KW"/>
</dbReference>
<feature type="domain" description="Bacterial alpha-L-rhamnosidase N-terminal" evidence="8">
    <location>
        <begin position="412"/>
        <end position="593"/>
    </location>
</feature>
<evidence type="ECO:0000259" key="7">
    <source>
        <dbReference type="Pfam" id="PF05592"/>
    </source>
</evidence>
<feature type="domain" description="Alpha-L-rhamnosidase six-hairpin glycosidase" evidence="9">
    <location>
        <begin position="763"/>
        <end position="1017"/>
    </location>
</feature>
<feature type="domain" description="Alpha-L-rhamnosidase six-hairpin glycosidase" evidence="9">
    <location>
        <begin position="1046"/>
        <end position="1137"/>
    </location>
</feature>
<dbReference type="RefSeq" id="WP_186996568.1">
    <property type="nucleotide sequence ID" value="NZ_JACOQK010000001.1"/>
</dbReference>
<dbReference type="Pfam" id="PF07554">
    <property type="entry name" value="FIVAR"/>
    <property type="match status" value="3"/>
</dbReference>
<dbReference type="InterPro" id="IPR016007">
    <property type="entry name" value="Alpha_rhamnosid"/>
</dbReference>
<evidence type="ECO:0000259" key="10">
    <source>
        <dbReference type="Pfam" id="PF17390"/>
    </source>
</evidence>
<dbReference type="PANTHER" id="PTHR33307">
    <property type="entry name" value="ALPHA-RHAMNOSIDASE (EUROFUNG)"/>
    <property type="match status" value="1"/>
</dbReference>
<organism evidence="11 12">
    <name type="scientific">Clostridium facile</name>
    <dbReference type="NCBI Taxonomy" id="2763035"/>
    <lineage>
        <taxon>Bacteria</taxon>
        <taxon>Bacillati</taxon>
        <taxon>Bacillota</taxon>
        <taxon>Clostridia</taxon>
        <taxon>Eubacteriales</taxon>
        <taxon>Clostridiaceae</taxon>
        <taxon>Clostridium</taxon>
    </lineage>
</organism>
<accession>A0ABR7IRF2</accession>
<dbReference type="InterPro" id="IPR013737">
    <property type="entry name" value="Bac_rhamnosid_N"/>
</dbReference>
<dbReference type="InterPro" id="IPR035396">
    <property type="entry name" value="Bac_rhamnosid6H"/>
</dbReference>
<keyword evidence="6" id="KW-0732">Signal</keyword>
<dbReference type="InterPro" id="IPR035398">
    <property type="entry name" value="Bac_rhamnosid_C"/>
</dbReference>
<reference evidence="11 12" key="1">
    <citation type="submission" date="2020-08" db="EMBL/GenBank/DDBJ databases">
        <title>Genome public.</title>
        <authorList>
            <person name="Liu C."/>
            <person name="Sun Q."/>
        </authorList>
    </citation>
    <scope>NUCLEOTIDE SEQUENCE [LARGE SCALE GENOMIC DNA]</scope>
    <source>
        <strain evidence="11 12">NSJ-27</strain>
    </source>
</reference>
<evidence type="ECO:0000259" key="9">
    <source>
        <dbReference type="Pfam" id="PF17389"/>
    </source>
</evidence>
<evidence type="ECO:0000256" key="3">
    <source>
        <dbReference type="ARBA" id="ARBA00022801"/>
    </source>
</evidence>
<feature type="chain" id="PRO_5046152689" description="alpha-L-rhamnosidase" evidence="6">
    <location>
        <begin position="30"/>
        <end position="1537"/>
    </location>
</feature>
<dbReference type="Proteomes" id="UP000649151">
    <property type="component" value="Unassembled WGS sequence"/>
</dbReference>
<comment type="catalytic activity">
    <reaction evidence="1">
        <text>Hydrolysis of terminal non-reducing alpha-L-rhamnose residues in alpha-L-rhamnosides.</text>
        <dbReference type="EC" id="3.2.1.40"/>
    </reaction>
</comment>
<dbReference type="Pfam" id="PF17390">
    <property type="entry name" value="Bac_rhamnosid_C"/>
    <property type="match status" value="1"/>
</dbReference>
<dbReference type="Gene3D" id="2.60.420.10">
    <property type="entry name" value="Maltose phosphorylase, domain 3"/>
    <property type="match status" value="1"/>
</dbReference>
<dbReference type="SUPFAM" id="SSF48208">
    <property type="entry name" value="Six-hairpin glycosidases"/>
    <property type="match status" value="1"/>
</dbReference>
<gene>
    <name evidence="11" type="ORF">H8Z77_06815</name>
</gene>
<keyword evidence="5" id="KW-0812">Transmembrane</keyword>
<feature type="compositionally biased region" description="Polar residues" evidence="4">
    <location>
        <begin position="1483"/>
        <end position="1507"/>
    </location>
</feature>
<feature type="region of interest" description="Disordered" evidence="4">
    <location>
        <begin position="1482"/>
        <end position="1507"/>
    </location>
</feature>
<dbReference type="EC" id="3.2.1.40" evidence="2"/>
<dbReference type="PANTHER" id="PTHR33307:SF6">
    <property type="entry name" value="ALPHA-RHAMNOSIDASE (EUROFUNG)-RELATED"/>
    <property type="match status" value="1"/>
</dbReference>
<name>A0ABR7IRF2_9CLOT</name>
<feature type="domain" description="Alpha-L-rhamnosidase concanavalin-like" evidence="7">
    <location>
        <begin position="611"/>
        <end position="741"/>
    </location>
</feature>
<feature type="region of interest" description="Disordered" evidence="4">
    <location>
        <begin position="1022"/>
        <end position="1046"/>
    </location>
</feature>
<sequence length="1537" mass="167321">MKSKLFMKIAAVCVSTALLATVAVPVASAVNAAAVSSTYSRATEILNLKTNDYDVPLAVEDEKPVFSWEMDSTVIGQQQTAYQIIVTRDSDGATMWDSGKVESNESTDIYYEGEALTAETAYSWDLTVWDAFGQSYTQESKFETGLMNPDISAWGENAQFIGTNEMTLDAASACVYAINADVELTQGTKASLVFGADDYRLNDQFQNVWNAEGENWVRLELDVDGVQADGTGAKLNVYKQGYDYKENDGTEILDQTIDIKAGIFTPENMYGPHNINIDVSTGSITVKIDGQAIKEGSGRNSSFSISAMSTGNNYNTFPNLASVGFAANPGEEFEVTNYVIHTTGKTDEAHKVVFGKDTGATYDIFRGLNGVSITNNKAIRVSGGAEGILSYADPSYGSLNMVRTTFSTDTSKKVKSAKMYATAMGIYEMYINGGRMGEDWFNPADSQYRDTLTYHAYDVTDMIQDGENAMGAILAGGWYTGYMTFSPGNMNFFGDTEGLLSKLVITYEDGSTQVVSSNPDDWKMFNDGPIEYSSFFQGERYNANKEAAISVNGDTNGWSTTAYDDSAWEPCEVVEQRDWIDFDIVARYDTPIREFERLDTTRILNTHSNDNDTWTYDMGVAMVGVPSVTIPAGTLKEGDTVIFRYGEDIYPGNEDSQNTNEEYTNLYGPDGEYRPNVAGRVLHDTYRAAMATDFYTATKEDETRDVVIQPSFTFRGYRYIQITVPGLGKALPAENVKGVVISSIDELSGTYDATTTDDTITGYVNQLFKNIQRSQLGNFMSIPTDCPQRNERMGWTGDAQAFSRTSTYNANTLNFFRQWMVALRDDQYGNGSIGDTVPEYSSSDPKQEFDSFANSTTWGGAVCMVPWQMYIQYGDTRIIEENMDAMKLWLDGMDSYDLEAKGKTYTGLSSMTNGKADWLAVDGSTDSDLLNNAIYIYLMEATAEMARVIGRTDIADEIQSRHDLAKQEWNEVYFNSELGMTTDKNGEIMDTQASYAAPLNFNCVSDENLKAANARLSVLAQDPNQSSNGAGVVQGNSGPGGSSGQKLDCPAYSITTGFNATPNILPALTRGGNIDDAYNMFTCTEYASWLYPVTKGATTMWERWNSYELAFQMNGNSAMNSFNHFALGAVGSWMYEYQMGITTDHANGDAGYQDFVLQPLAGGIYTGLEGSYESNYGTIESDWTATEGTIDTYSATVPANTTATLYLPVEDESVVADFENIAGVTYTGMTIRNNVQVATFSLASGSYDFAVKDGKLTASIADGYIVASTADKTILNKVIAYAEDEMADENFNQVIPSVQESFKAVLQEAKEVAADITATETDVYNAWTKLLNEIHKLGFVQGDKSSLESLIAAAGTIEANLDKYVDEGKEVFTTALANARAIFNDGDAMQAEIDEVSTALLQAMLNLRFKADKTILDQVIQNGKAVDANSYTAESYAVLTAALATAEEVYNNDNATQDEVDTAVENVQAAIKGLVAVDGATNGGTSATDNNATQTGQETTTPKANASKTGDVAAPVAAVAMIALAGAALVATKKHKK</sequence>
<dbReference type="Gene3D" id="1.20.1270.90">
    <property type="entry name" value="AF1782-like"/>
    <property type="match status" value="3"/>
</dbReference>
<dbReference type="InterPro" id="IPR008928">
    <property type="entry name" value="6-hairpin_glycosidase_sf"/>
</dbReference>
<dbReference type="Gene3D" id="1.50.10.10">
    <property type="match status" value="1"/>
</dbReference>
<dbReference type="Pfam" id="PF17389">
    <property type="entry name" value="Bac_rhamnosid6H"/>
    <property type="match status" value="2"/>
</dbReference>
<keyword evidence="3 11" id="KW-0378">Hydrolase</keyword>
<evidence type="ECO:0000256" key="4">
    <source>
        <dbReference type="SAM" id="MobiDB-lite"/>
    </source>
</evidence>
<dbReference type="EMBL" id="JACOQK010000001">
    <property type="protein sequence ID" value="MBC5787726.1"/>
    <property type="molecule type" value="Genomic_DNA"/>
</dbReference>
<evidence type="ECO:0000256" key="5">
    <source>
        <dbReference type="SAM" id="Phobius"/>
    </source>
</evidence>
<feature type="signal peptide" evidence="6">
    <location>
        <begin position="1"/>
        <end position="29"/>
    </location>
</feature>
<evidence type="ECO:0000313" key="11">
    <source>
        <dbReference type="EMBL" id="MBC5787726.1"/>
    </source>
</evidence>
<protein>
    <recommendedName>
        <fullName evidence="2">alpha-L-rhamnosidase</fullName>
        <ecNumber evidence="2">3.2.1.40</ecNumber>
    </recommendedName>
</protein>
<evidence type="ECO:0000259" key="8">
    <source>
        <dbReference type="Pfam" id="PF08531"/>
    </source>
</evidence>
<dbReference type="Pfam" id="PF08531">
    <property type="entry name" value="Bac_rhamnosid_N"/>
    <property type="match status" value="1"/>
</dbReference>
<feature type="transmembrane region" description="Helical" evidence="5">
    <location>
        <begin position="1512"/>
        <end position="1531"/>
    </location>
</feature>
<proteinExistence type="predicted"/>
<dbReference type="InterPro" id="IPR013783">
    <property type="entry name" value="Ig-like_fold"/>
</dbReference>
<evidence type="ECO:0000256" key="1">
    <source>
        <dbReference type="ARBA" id="ARBA00001445"/>
    </source>
</evidence>
<feature type="domain" description="Alpha-L-rhamnosidase C-terminal" evidence="10">
    <location>
        <begin position="1147"/>
        <end position="1216"/>
    </location>
</feature>